<organism evidence="2 3">
    <name type="scientific">Candidatus Magnetoglobus multicellularis str. Araruama</name>
    <dbReference type="NCBI Taxonomy" id="890399"/>
    <lineage>
        <taxon>Bacteria</taxon>
        <taxon>Pseudomonadati</taxon>
        <taxon>Thermodesulfobacteriota</taxon>
        <taxon>Desulfobacteria</taxon>
        <taxon>Desulfobacterales</taxon>
        <taxon>Desulfobacteraceae</taxon>
        <taxon>Candidatus Magnetoglobus</taxon>
    </lineage>
</organism>
<feature type="domain" description="ATPase AAA-type core" evidence="1">
    <location>
        <begin position="19"/>
        <end position="99"/>
    </location>
</feature>
<accession>A0A1V1NS69</accession>
<reference evidence="3" key="1">
    <citation type="submission" date="2012-11" db="EMBL/GenBank/DDBJ databases">
        <authorList>
            <person name="Lucero-Rivera Y.E."/>
            <person name="Tovar-Ramirez D."/>
        </authorList>
    </citation>
    <scope>NUCLEOTIDE SEQUENCE [LARGE SCALE GENOMIC DNA]</scope>
    <source>
        <strain evidence="3">Araruama</strain>
    </source>
</reference>
<dbReference type="GO" id="GO:0005524">
    <property type="term" value="F:ATP binding"/>
    <property type="evidence" value="ECO:0007669"/>
    <property type="project" value="InterPro"/>
</dbReference>
<comment type="caution">
    <text evidence="2">The sequence shown here is derived from an EMBL/GenBank/DDBJ whole genome shotgun (WGS) entry which is preliminary data.</text>
</comment>
<protein>
    <recommendedName>
        <fullName evidence="1">ATPase AAA-type core domain-containing protein</fullName>
    </recommendedName>
</protein>
<feature type="non-terminal residue" evidence="2">
    <location>
        <position position="1"/>
    </location>
</feature>
<dbReference type="AlphaFoldDB" id="A0A1V1NS69"/>
<evidence type="ECO:0000313" key="3">
    <source>
        <dbReference type="Proteomes" id="UP000189670"/>
    </source>
</evidence>
<proteinExistence type="predicted"/>
<dbReference type="GO" id="GO:0000731">
    <property type="term" value="P:DNA synthesis involved in DNA repair"/>
    <property type="evidence" value="ECO:0007669"/>
    <property type="project" value="TreeGrafter"/>
</dbReference>
<dbReference type="GO" id="GO:0016887">
    <property type="term" value="F:ATP hydrolysis activity"/>
    <property type="evidence" value="ECO:0007669"/>
    <property type="project" value="InterPro"/>
</dbReference>
<sequence>FFHDFYLMPAGDPDNEKILLKWLHRNHDSPFSANQLSDGTARFICLAVLLLQPEQLRPNIIVLDEPELGLHPAALDVLADIIQKISQVNQIICTTQSVSFSNHFMPENFIIVDRKNDMSTFQRLTGKQFQHWLKDYSMGDLWEKNLIGGGPEW</sequence>
<dbReference type="CDD" id="cd00267">
    <property type="entry name" value="ABC_ATPase"/>
    <property type="match status" value="1"/>
</dbReference>
<dbReference type="InterPro" id="IPR003959">
    <property type="entry name" value="ATPase_AAA_core"/>
</dbReference>
<dbReference type="PANTHER" id="PTHR32182">
    <property type="entry name" value="DNA REPLICATION AND REPAIR PROTEIN RECF"/>
    <property type="match status" value="1"/>
</dbReference>
<evidence type="ECO:0000259" key="1">
    <source>
        <dbReference type="Pfam" id="PF13304"/>
    </source>
</evidence>
<dbReference type="SUPFAM" id="SSF52540">
    <property type="entry name" value="P-loop containing nucleoside triphosphate hydrolases"/>
    <property type="match status" value="1"/>
</dbReference>
<evidence type="ECO:0000313" key="2">
    <source>
        <dbReference type="EMBL" id="ETR65430.1"/>
    </source>
</evidence>
<dbReference type="Gene3D" id="3.40.50.300">
    <property type="entry name" value="P-loop containing nucleotide triphosphate hydrolases"/>
    <property type="match status" value="1"/>
</dbReference>
<dbReference type="EMBL" id="ATBP01002829">
    <property type="protein sequence ID" value="ETR65430.1"/>
    <property type="molecule type" value="Genomic_DNA"/>
</dbReference>
<dbReference type="Proteomes" id="UP000189670">
    <property type="component" value="Unassembled WGS sequence"/>
</dbReference>
<name>A0A1V1NS69_9BACT</name>
<dbReference type="Pfam" id="PF13304">
    <property type="entry name" value="AAA_21"/>
    <property type="match status" value="1"/>
</dbReference>
<gene>
    <name evidence="2" type="ORF">OMM_14267</name>
</gene>
<dbReference type="GO" id="GO:0006302">
    <property type="term" value="P:double-strand break repair"/>
    <property type="evidence" value="ECO:0007669"/>
    <property type="project" value="TreeGrafter"/>
</dbReference>
<dbReference type="InterPro" id="IPR027417">
    <property type="entry name" value="P-loop_NTPase"/>
</dbReference>
<dbReference type="PANTHER" id="PTHR32182:SF22">
    <property type="entry name" value="ATP-DEPENDENT ENDONUCLEASE, OLD FAMILY-RELATED"/>
    <property type="match status" value="1"/>
</dbReference>